<accession>A0A0B5QHK5</accession>
<reference evidence="3" key="1">
    <citation type="submission" date="2014-12" db="EMBL/GenBank/DDBJ databases">
        <title>Genome sequence of Clostridium beijerinckii strain 59B.</title>
        <authorList>
            <person name="Little G.T."/>
            <person name="Minton N.P."/>
        </authorList>
    </citation>
    <scope>NUCLEOTIDE SEQUENCE [LARGE SCALE GENOMIC DNA]</scope>
    <source>
        <strain evidence="3">59B</strain>
    </source>
</reference>
<dbReference type="Proteomes" id="UP000031866">
    <property type="component" value="Chromosome"/>
</dbReference>
<dbReference type="EMBL" id="CP010086">
    <property type="protein sequence ID" value="AJH01850.1"/>
    <property type="molecule type" value="Genomic_DNA"/>
</dbReference>
<dbReference type="InterPro" id="IPR024399">
    <property type="entry name" value="DUF2628"/>
</dbReference>
<sequence>MKCPHCSEELGINDVCINPMCSYFGNTIKNTEKTNIDYTEENLNSRINADIKVDRVENNSKSNNNFNQNKAYYNKNDYHNNQNANRFKNIYSIPYNKSNNISRDELAIFIGNNSGFYINHLNKYNDKHKFLSWNWPCFFFGYYWLLYRKLYIPGAALILLTLVSSAIFPKGIHLSLLLLIRIILTLYANFIYLNNCERKIKNFKMNVINIQNLSNTEYINKLRKKGGVNLAAPLIVLALHIMFIIISLGMWLSTRITPHKFSSPSYYF</sequence>
<dbReference type="STRING" id="1520.LF65_05328"/>
<feature type="transmembrane region" description="Helical" evidence="1">
    <location>
        <begin position="174"/>
        <end position="193"/>
    </location>
</feature>
<dbReference type="Pfam" id="PF10947">
    <property type="entry name" value="DUF2628"/>
    <property type="match status" value="1"/>
</dbReference>
<organism evidence="2 3">
    <name type="scientific">Clostridium beijerinckii</name>
    <name type="common">Clostridium MP</name>
    <dbReference type="NCBI Taxonomy" id="1520"/>
    <lineage>
        <taxon>Bacteria</taxon>
        <taxon>Bacillati</taxon>
        <taxon>Bacillota</taxon>
        <taxon>Clostridia</taxon>
        <taxon>Eubacteriales</taxon>
        <taxon>Clostridiaceae</taxon>
        <taxon>Clostridium</taxon>
    </lineage>
</organism>
<evidence type="ECO:0000313" key="2">
    <source>
        <dbReference type="EMBL" id="AJH01850.1"/>
    </source>
</evidence>
<dbReference type="OrthoDB" id="6691119at2"/>
<protein>
    <recommendedName>
        <fullName evidence="4">DUF2628 domain-containing protein</fullName>
    </recommendedName>
</protein>
<gene>
    <name evidence="2" type="ORF">LF65_05328</name>
</gene>
<dbReference type="RefSeq" id="WP_041900315.1">
    <property type="nucleotide sequence ID" value="NZ_CP010086.2"/>
</dbReference>
<keyword evidence="1" id="KW-0812">Transmembrane</keyword>
<keyword evidence="1" id="KW-0472">Membrane</keyword>
<proteinExistence type="predicted"/>
<dbReference type="AlphaFoldDB" id="A0A0B5QHK5"/>
<name>A0A0B5QHK5_CLOBE</name>
<evidence type="ECO:0008006" key="4">
    <source>
        <dbReference type="Google" id="ProtNLM"/>
    </source>
</evidence>
<evidence type="ECO:0000256" key="1">
    <source>
        <dbReference type="SAM" id="Phobius"/>
    </source>
</evidence>
<feature type="transmembrane region" description="Helical" evidence="1">
    <location>
        <begin position="230"/>
        <end position="252"/>
    </location>
</feature>
<evidence type="ECO:0000313" key="3">
    <source>
        <dbReference type="Proteomes" id="UP000031866"/>
    </source>
</evidence>
<keyword evidence="1" id="KW-1133">Transmembrane helix</keyword>
<dbReference type="KEGG" id="cbei:LF65_05328"/>